<gene>
    <name evidence="3" type="ORF">GCM10009777_34640</name>
</gene>
<dbReference type="RefSeq" id="WP_344065205.1">
    <property type="nucleotide sequence ID" value="NZ_BAAAOH010000001.1"/>
</dbReference>
<name>A0ABN2T0J7_9MICO</name>
<dbReference type="InterPro" id="IPR006976">
    <property type="entry name" value="VanZ-like"/>
</dbReference>
<proteinExistence type="predicted"/>
<evidence type="ECO:0000313" key="3">
    <source>
        <dbReference type="EMBL" id="GAA1995487.1"/>
    </source>
</evidence>
<feature type="transmembrane region" description="Helical" evidence="1">
    <location>
        <begin position="12"/>
        <end position="30"/>
    </location>
</feature>
<reference evidence="3 4" key="1">
    <citation type="journal article" date="2019" name="Int. J. Syst. Evol. Microbiol.">
        <title>The Global Catalogue of Microorganisms (GCM) 10K type strain sequencing project: providing services to taxonomists for standard genome sequencing and annotation.</title>
        <authorList>
            <consortium name="The Broad Institute Genomics Platform"/>
            <consortium name="The Broad Institute Genome Sequencing Center for Infectious Disease"/>
            <person name="Wu L."/>
            <person name="Ma J."/>
        </authorList>
    </citation>
    <scope>NUCLEOTIDE SEQUENCE [LARGE SCALE GENOMIC DNA]</scope>
    <source>
        <strain evidence="3 4">JCM 14902</strain>
    </source>
</reference>
<keyword evidence="4" id="KW-1185">Reference proteome</keyword>
<evidence type="ECO:0000259" key="2">
    <source>
        <dbReference type="Pfam" id="PF04892"/>
    </source>
</evidence>
<evidence type="ECO:0000313" key="4">
    <source>
        <dbReference type="Proteomes" id="UP001500326"/>
    </source>
</evidence>
<dbReference type="Proteomes" id="UP001500326">
    <property type="component" value="Unassembled WGS sequence"/>
</dbReference>
<dbReference type="Pfam" id="PF04892">
    <property type="entry name" value="VanZ"/>
    <property type="match status" value="1"/>
</dbReference>
<sequence>MTGITAAPRRGIRVFAMTIAAAAVTILTLAPRSLVAPARGAVMRIMDAVTAPLLVWIPYDDAERLLNTLLFVPLGGTIALLLSRRAWPVAILAGVGLSVAVEYAQGSIPGRVPDLEDVLWNSLGGAIGVIVVAIPRLVAAAGRRGDQRGRVTRT</sequence>
<dbReference type="EMBL" id="BAAAOH010000001">
    <property type="protein sequence ID" value="GAA1995487.1"/>
    <property type="molecule type" value="Genomic_DNA"/>
</dbReference>
<feature type="domain" description="VanZ-like" evidence="2">
    <location>
        <begin position="59"/>
        <end position="133"/>
    </location>
</feature>
<feature type="transmembrane region" description="Helical" evidence="1">
    <location>
        <begin position="118"/>
        <end position="138"/>
    </location>
</feature>
<keyword evidence="1" id="KW-0472">Membrane</keyword>
<comment type="caution">
    <text evidence="3">The sequence shown here is derived from an EMBL/GenBank/DDBJ whole genome shotgun (WGS) entry which is preliminary data.</text>
</comment>
<feature type="transmembrane region" description="Helical" evidence="1">
    <location>
        <begin position="65"/>
        <end position="82"/>
    </location>
</feature>
<organism evidence="3 4">
    <name type="scientific">Microbacterium pumilum</name>
    <dbReference type="NCBI Taxonomy" id="344165"/>
    <lineage>
        <taxon>Bacteria</taxon>
        <taxon>Bacillati</taxon>
        <taxon>Actinomycetota</taxon>
        <taxon>Actinomycetes</taxon>
        <taxon>Micrococcales</taxon>
        <taxon>Microbacteriaceae</taxon>
        <taxon>Microbacterium</taxon>
    </lineage>
</organism>
<evidence type="ECO:0000256" key="1">
    <source>
        <dbReference type="SAM" id="Phobius"/>
    </source>
</evidence>
<protein>
    <recommendedName>
        <fullName evidence="2">VanZ-like domain-containing protein</fullName>
    </recommendedName>
</protein>
<feature type="transmembrane region" description="Helical" evidence="1">
    <location>
        <begin position="89"/>
        <end position="106"/>
    </location>
</feature>
<keyword evidence="1" id="KW-1133">Transmembrane helix</keyword>
<keyword evidence="1" id="KW-0812">Transmembrane</keyword>
<accession>A0ABN2T0J7</accession>